<evidence type="ECO:0000313" key="19">
    <source>
        <dbReference type="Proteomes" id="UP001152795"/>
    </source>
</evidence>
<keyword evidence="15" id="KW-0966">Cell projection</keyword>
<dbReference type="SUPFAM" id="SSF81296">
    <property type="entry name" value="E set domains"/>
    <property type="match status" value="11"/>
</dbReference>
<evidence type="ECO:0000256" key="11">
    <source>
        <dbReference type="ARBA" id="ARBA00022989"/>
    </source>
</evidence>
<evidence type="ECO:0000256" key="16">
    <source>
        <dbReference type="SAM" id="MobiDB-lite"/>
    </source>
</evidence>
<keyword evidence="19" id="KW-1185">Reference proteome</keyword>
<evidence type="ECO:0000313" key="18">
    <source>
        <dbReference type="EMBL" id="CAB3991370.1"/>
    </source>
</evidence>
<dbReference type="Pfam" id="PF24606">
    <property type="entry name" value="CEMIP_beta-hel"/>
    <property type="match status" value="1"/>
</dbReference>
<dbReference type="InterPro" id="IPR055401">
    <property type="entry name" value="CEMIP_beta-hel_dom"/>
</dbReference>
<feature type="transmembrane region" description="Helical" evidence="17">
    <location>
        <begin position="5535"/>
        <end position="5561"/>
    </location>
</feature>
<feature type="compositionally biased region" description="Polar residues" evidence="16">
    <location>
        <begin position="5679"/>
        <end position="5716"/>
    </location>
</feature>
<dbReference type="InterPro" id="IPR014756">
    <property type="entry name" value="Ig_E-set"/>
</dbReference>
<dbReference type="InterPro" id="IPR052387">
    <property type="entry name" value="Fibrocystin"/>
</dbReference>
<dbReference type="PROSITE" id="PS50268">
    <property type="entry name" value="CADHERIN_2"/>
    <property type="match status" value="19"/>
</dbReference>
<dbReference type="PANTHER" id="PTHR46769:SF2">
    <property type="entry name" value="FIBROCYSTIN-L ISOFORM 2 PRECURSOR-RELATED"/>
    <property type="match status" value="1"/>
</dbReference>
<dbReference type="Gene3D" id="2.60.40.420">
    <property type="entry name" value="Cupredoxins - blue copper proteins"/>
    <property type="match status" value="1"/>
</dbReference>
<keyword evidence="8" id="KW-0677">Repeat</keyword>
<dbReference type="SUPFAM" id="SSF51126">
    <property type="entry name" value="Pectin lyase-like"/>
    <property type="match status" value="2"/>
</dbReference>
<keyword evidence="14" id="KW-0325">Glycoprotein</keyword>
<evidence type="ECO:0000256" key="13">
    <source>
        <dbReference type="ARBA" id="ARBA00023157"/>
    </source>
</evidence>
<dbReference type="Pfam" id="PF00028">
    <property type="entry name" value="Cadherin"/>
    <property type="match status" value="19"/>
</dbReference>
<evidence type="ECO:0000256" key="5">
    <source>
        <dbReference type="ARBA" id="ARBA00022536"/>
    </source>
</evidence>
<dbReference type="GO" id="GO:0007156">
    <property type="term" value="P:homophilic cell adhesion via plasma membrane adhesion molecules"/>
    <property type="evidence" value="ECO:0007669"/>
    <property type="project" value="InterPro"/>
</dbReference>
<dbReference type="FunFam" id="2.60.40.60:FF:000015">
    <property type="entry name" value="FAT atypical cadherin 1"/>
    <property type="match status" value="6"/>
</dbReference>
<keyword evidence="12 17" id="KW-0472">Membrane</keyword>
<dbReference type="CDD" id="cd11304">
    <property type="entry name" value="Cadherin_repeat"/>
    <property type="match status" value="19"/>
</dbReference>
<evidence type="ECO:0000256" key="14">
    <source>
        <dbReference type="ARBA" id="ARBA00023180"/>
    </source>
</evidence>
<dbReference type="FunFam" id="2.60.40.60:FF:000013">
    <property type="entry name" value="Cadherin EGF LAG seven-pass G-type receptor"/>
    <property type="match status" value="6"/>
</dbReference>
<reference evidence="18" key="1">
    <citation type="submission" date="2020-04" db="EMBL/GenBank/DDBJ databases">
        <authorList>
            <person name="Alioto T."/>
            <person name="Alioto T."/>
            <person name="Gomez Garrido J."/>
        </authorList>
    </citation>
    <scope>NUCLEOTIDE SEQUENCE</scope>
    <source>
        <strain evidence="18">A484AB</strain>
    </source>
</reference>
<dbReference type="SMART" id="SM01225">
    <property type="entry name" value="G8"/>
    <property type="match status" value="1"/>
</dbReference>
<dbReference type="InterPro" id="IPR015919">
    <property type="entry name" value="Cadherin-like_sf"/>
</dbReference>
<proteinExistence type="predicted"/>
<evidence type="ECO:0000256" key="17">
    <source>
        <dbReference type="SAM" id="Phobius"/>
    </source>
</evidence>
<dbReference type="InterPro" id="IPR002909">
    <property type="entry name" value="IPT_dom"/>
</dbReference>
<evidence type="ECO:0000256" key="2">
    <source>
        <dbReference type="ARBA" id="ARBA00004236"/>
    </source>
</evidence>
<evidence type="ECO:0000256" key="9">
    <source>
        <dbReference type="ARBA" id="ARBA00022837"/>
    </source>
</evidence>
<dbReference type="InterPro" id="IPR002126">
    <property type="entry name" value="Cadherin-like_dom"/>
</dbReference>
<dbReference type="Gene3D" id="2.60.40.60">
    <property type="entry name" value="Cadherins"/>
    <property type="match status" value="19"/>
</dbReference>
<dbReference type="SUPFAM" id="SSF49503">
    <property type="entry name" value="Cupredoxins"/>
    <property type="match status" value="1"/>
</dbReference>
<keyword evidence="4" id="KW-1003">Cell membrane</keyword>
<keyword evidence="11 17" id="KW-1133">Transmembrane helix</keyword>
<evidence type="ECO:0000256" key="8">
    <source>
        <dbReference type="ARBA" id="ARBA00022737"/>
    </source>
</evidence>
<dbReference type="GO" id="GO:0005509">
    <property type="term" value="F:calcium ion binding"/>
    <property type="evidence" value="ECO:0007669"/>
    <property type="project" value="UniProtKB-UniRule"/>
</dbReference>
<dbReference type="InterPro" id="IPR011050">
    <property type="entry name" value="Pectin_lyase_fold/virulence"/>
</dbReference>
<keyword evidence="6 17" id="KW-0812">Transmembrane</keyword>
<evidence type="ECO:0000256" key="12">
    <source>
        <dbReference type="ARBA" id="ARBA00023136"/>
    </source>
</evidence>
<organism evidence="18 19">
    <name type="scientific">Paramuricea clavata</name>
    <name type="common">Red gorgonian</name>
    <name type="synonym">Violescent sea-whip</name>
    <dbReference type="NCBI Taxonomy" id="317549"/>
    <lineage>
        <taxon>Eukaryota</taxon>
        <taxon>Metazoa</taxon>
        <taxon>Cnidaria</taxon>
        <taxon>Anthozoa</taxon>
        <taxon>Octocorallia</taxon>
        <taxon>Malacalcyonacea</taxon>
        <taxon>Plexauridae</taxon>
        <taxon>Paramuricea</taxon>
    </lineage>
</organism>
<dbReference type="CDD" id="cd00603">
    <property type="entry name" value="IPT_PCSR"/>
    <property type="match status" value="8"/>
</dbReference>
<dbReference type="SMART" id="SM00112">
    <property type="entry name" value="CA"/>
    <property type="match status" value="19"/>
</dbReference>
<dbReference type="PRINTS" id="PR00205">
    <property type="entry name" value="CADHERIN"/>
</dbReference>
<dbReference type="InterPro" id="IPR006626">
    <property type="entry name" value="PbH1"/>
</dbReference>
<feature type="compositionally biased region" description="Polar residues" evidence="16">
    <location>
        <begin position="5636"/>
        <end position="5661"/>
    </location>
</feature>
<comment type="caution">
    <text evidence="18">The sequence shown here is derived from an EMBL/GenBank/DDBJ whole genome shotgun (WGS) entry which is preliminary data.</text>
</comment>
<dbReference type="SUPFAM" id="SSF49313">
    <property type="entry name" value="Cadherin-like"/>
    <property type="match status" value="19"/>
</dbReference>
<dbReference type="GO" id="GO:0042995">
    <property type="term" value="C:cell projection"/>
    <property type="evidence" value="ECO:0007669"/>
    <property type="project" value="UniProtKB-SubCell"/>
</dbReference>
<dbReference type="FunFam" id="2.60.40.60:FF:000020">
    <property type="entry name" value="Dachsous cadherin-related 1b"/>
    <property type="match status" value="1"/>
</dbReference>
<feature type="region of interest" description="Disordered" evidence="16">
    <location>
        <begin position="5575"/>
        <end position="5716"/>
    </location>
</feature>
<comment type="subcellular location">
    <subcellularLocation>
        <location evidence="2">Cell membrane</location>
    </subcellularLocation>
    <subcellularLocation>
        <location evidence="3">Cell projection</location>
    </subcellularLocation>
    <subcellularLocation>
        <location evidence="1">Membrane</location>
        <topology evidence="1">Single-pass membrane protein</topology>
    </subcellularLocation>
</comment>
<dbReference type="Proteomes" id="UP001152795">
    <property type="component" value="Unassembled WGS sequence"/>
</dbReference>
<dbReference type="Gene3D" id="2.60.40.10">
    <property type="entry name" value="Immunoglobulins"/>
    <property type="match status" value="11"/>
</dbReference>
<sequence length="5852" mass="631964">MSFFPDDAYFYQGYEGDREGYEHGGRVNDQTPHCGRQVLTNSNLLYFAGHTVIRPGNIKGGEFNLQQYSRVCYAFKGRHWITDSRTVSLRIYMKYTDKQGTQRYTNLYHYETAIPQLWQYVCVNLNELAMANTNLWGNRQTGSIMNVTHIYIYGHVMVDDFWIGSTPVSVLNRNVAAHPNGHWIKTFSVKKLSENSFKLEMIVAYCGNDIPLISIEGVPSTDGDQQSRFNFTDIDATIMVTRNKAASPPLTGTFDITFGNKTIRDIQLGTTADQMKTLLETNFDVGQLKISISNGYPKCNHYRWKVDWLTKSGKQPDLIINASKVMGHNIQVRNNIREGGLFYKKIPGEFLRVITKEPQMSGLAEQECSECSLSFKVVVKVNDLVASCMGGECSYHHLTERTPVVTNVSTTSGGAGTSVTVTGTVFSNNASDVTVTMGNVECTVLSSSETEIVFILANEVNPGVQELSINIHNKGYALFQQPPIFFIIVNIQSVTPSSGGTAGGTHVTITITIGGVECATESVETTIIKCTTGPHSAGVFDVVVSPQAGGQYTFNNGFTYDDSVQPRITNINPTQGPTYGGIVLTITGTSFPNVSDEVTISMGVSRCEVQTVSSTEITCVVPNNPPGTVDVVVDTQNKGRASLNGTNAVFTSVLSVSGVTPNRGSLNGGAVLTIAGQGFGTNITDNMVMLGDVPCDVIESTESEMKCRTSSGGRVAEVDNSGSHPEFGIGYQWEPSTVTIRVGDRIKWSWAAPVSVAVEYGVHQTQDNASTDYDGTGFISKRGSNGSFTHQFYRPGTYYFSSGFIDQGGFLDLKGMVVVQPALSHVVNVDAKVNAFTASHELKGAVADESTENCSQAAAKTKDGVHFAFTFSTCVTAIVTSVTPASGVNTDPITITGTGFSAVNSENTVMFGKHSSSCTILSSSTTQLTCLLNTSSEPQPWGKLPVSVEVGGIGRALIAPKENQTTWFEFVPSLESITERSGSHLGGTQTIVGGQGFVDGMNVTLGRSDCKITSLSYTQIECITGQSFEESIDVTVSRVVEMVFIRDNVELKAACEDEGECIYLYNQDRTPRITALSPTTVNTPETVLTFDGTRLSDTVSDVTITAGGVNCAVQTASLTEITCTLPGLPVGKHLVVVHIGGNKGYARFAEPVNITSEATLTSFSHTQGSINGGLLLTVNGNGFDPNGQTVVHIRDKQCKIVDVTASVIRCKTPMQEEGSFLVQVSSNGVQFPFLFTPFATTAAATPVVNTIPNAGRSGESINIQGSGFATQPSNNHVKIGGTPCEVTASTTGSIDCTLAAKPAGNYPVVVHVVGKGLATTGMNFTYQLNIDTVSPDESGYGGGKLITIAGSGFSRGSMVKICGTACEIAKDHMVNDTEIQCKVPVKIQSAPGVDDSCDVVVTNSENMVETTSSSAYTYRDQLTSTITSVSPSRGGTGGGVVLTITGSGFSTTPSHNKVTIDSTMCMVISATATEIQCTTGQHHRIIKTKVRVDVGSNGTAVQANADFYYVDVWSSRYTWGGRDPPIEGDFVVINENQTMVLDVDTPVLAFLLIKGGTFMFDDERDIHLHSNFILITHGGSFMVGTEEEPFQHKATITLHGHVRSKEIPVYGAKSIGLREGYLGLHGQHVLHTWTVIMETVNPGETTLKLKDAVTWKVGDKIVIAPTGKNIREHEEVTIVGVQQAGKVIQIYPPLKYRHISIEQTFAGRVIETRAEVGLLTRNVVVQGSVHDEWKGTIEACPAAFEPGQFQTQTCFQGRFGEKPDSDGFGVQIMIHAPVKSAGMVTAHFNHVKVRHAGQAFRIGRYPIHFHVSGDVDGSYVKGCSIHHSFNRAVTMHGINNLLVERNVFYNAKGNAFFMEDGIEIGNVIQYNLGIFVTSSTSTLNVDVTPASYWVTNANNTVRHNVAAGGSHFGFWYQMFKHPDGPSFTPTVCPRNVFMLEFRNNTAHSFGRYGLWIFPIYNPKKDGTCDSTIAEPAEFHSLLAYNNMRGAEGVQLGAVRFVDFIVMDNDLAGIEYIDADSDDAPWGGAMIKDSLVVGHSLLSEGLPNRISTNRNCTETGLKLPKTSRLTISNVTMVNFDYETCVTMEACAHCKIFQGGSMVKLEKMSFINSPRRTKFKWQHEVVLRDLDGTLTDNVVYFTIGASIRVWGENNEIIHNLVVYSASYSTYKGRRDRFDIHWPGAIETESAIGAVLIDNAIGGSERIGYSIDGEPCDTPSTSPSKWRGNTVHGALHGISILYNQGIPGCAKVSNFLAWKNYDWGLFFFTKSRMVIQDNVFADNINSINGVVYDPPALTHRTSDKFVHIKDTVFIGRTASWDCTIDPVEPATAVVNDFQRAFKTPSGGNIGLLMPSFMSQGRMGPVKRWDAQNSYPAIYGITKLINVTFDSFRTGCNGKRDSAMMTNPVVGDITHPITMEGIIKSNMDNESMLFYTVPTTRWINPSDCVDMDCDGRRQLLITDMDGSYTGKAGDTIVPKAEYEWGGNPRFGLGDYRIPTAAQTNPDGSRIDINTYLPNKGIIRGNNNQCTWVEDWKAYKCSDMDHQMAIIESLDPDTETRRLSPVAIFGDKYVNLLNGPMDHGWCLGYTCQERISTFYGIVASHRNYSVFFTNTSPQKIRLHLLAEREKVIRFAIFYKTPQRLDIYRKGLYINPTNAKLSGEEFTLERKNPNLPNDQFEPQLSSFSGANYWDRDTNLLYVIVRGSQPIDIRTTPVIQVKLGMQPVTVDEFFEVNLVENLAALLGIDTSRIRIINVFGAGGGPRRRRETDENMLVEFEIGDPPAASIDYEEGDIYDNSTVTNTTVDGGATQNYTGVANTTSFEQLEQLASDLVDQVQTGGLSESLNITVQNFAMAEPVPEAVDHTGGVRATNESVANVTGNNTIPYHEQQQQQTEDQGQETVYQIPSTLSVIVQPDEANETVPFGIQPKLWMLDSQGDQVNSVGYAEIGAWVVTAVIRAGTGDSKATIIGNNTVKFNQGWANFTSLSISHNGTYILDFRISKPDTANFQTSSRPFTVKERELYFTFKTQPGNGTEMAPLPVQPVVEVRDAANGMVVNNTGWKNRTWYATASLMGGSGAQLLGTEEAEFTEGVASFIDLSVDIAGQDYQIAVETRTEPSSRYQESIVSEIFVVGDRVLYLAVVGQPGDCNDTVACGVQPIVEVRDSHTDVAAGDLGWRGRTWYATVSTTNGNTITGDTRVQIPMSGQLTFTDIGLSDVASGVILQFGIETEPASSYNTLTANSSGIEVKERQYYLVVAQEVIADLALPFSLVVEVRDIGTGLIALPWKVSMTLTVALTANPSSASFTGTHTVNVVDAIGNFTDLEIDQLGSGYTVEVTSSGGHQVNHTFDVVTPNVYAPEFIPADGQYTASIPEDSGVGTNVSTIQATDQDNGIRGEVYYNITGGNDEDKFEINVDSGLVQTITSLDRETTASYVLTVTAYDGSLPPRRRYTHGQLTVTIEDINDSPPEVVGPPLVVIPENFTTGGVLTTLSATDADDGVNAMVTFEISSGNNDGLFALDENTGNLTLNASIDLDALRQENYTVTLQIIAKDKGVPQFTSSPLEMTITVINVNEFHPQFPQASDWVSIPENATTLSEVYQASASDGDYGKFGTIVYDITAGNTDGYFSIATDTGIISTAKELDRETTPSGFDLTIEARGFSWAAPEASMILHVNITDINDNSPVFSAQVPAQTVSETADIDDLITQVGATDSDLGINAEISFAITTGNTDDLFELDGETGEIKVKKSLDLEGNDPPQSLSYILTIEARDGGTPAQSATIDVDISITTENEFTPEFGNISETINVTENASVNSEIYAAAATDLDYGTDGELEYSITAQNPAGYFTIDSQGNVTIAQALDREVTPSGITLTIQATDKPTIGTAKFSTMQLIVLITDYNDNTPDFTTQISPQEVSEEASVGDVIVQVEATDADLGTNAEVSYSITSGNSDDLFEIDGGTGEIKVKQSLDLESNDPPQNLSYTLTITASDAGSPQQSNSVDVQISILSENEYTPVFGNVSETINVTENASVNSEIYAAAATDLDYGTDGELEYSITAQNPAGYFTIDSQGKVTIAQTLDREVTHSGITLTIQATDKPTNGTAKFSTMELIVLITDYNDNTPDFTTQISPQQVSEGASVGDVIVQVEATDADLGTNAEVSYSITAGNTDDLFEIDGGTGEIKVKQSLDLESNDPPQNLNYTLTITASDGGSPQQSNSMDVQISILSENEFTPVFRNATDSVSVRENATVDTEVYTAAATDDDYGSDGNVQYSIINQTSGYFEIDANSGRITILQMLDRETTPDGISLAIQAVDSPSSGQPKSTIMRLDIQISDYNDNQPELDEVPEQQVSENAEIGDVIVTVQATDADEGINANITYSITSGSSPFEIDSQTGKIKVRESLDLESGNHNPDFKYTLTIEARDGGVPSLASEIDVIIQVNGENEFDPTFENLTDVISVQENTTTSTVVYTPVASDDDQSTDGELEFTLVDKNGEDYFSINPSSGEVSVAKQLDYIATPYGINLTITATDKPLDPSTARNASMDLTVNVIYVGNTAPIFPEALDTEVAEDHEVDAVILTIDITDANPGPNGQVWFGIDDGNSLGFFRIDENSGQIILNKSLDLETPGPLLSHTLTIRATDRGTPPLSSIKSLTVTVSSVNEFTPQFSTASHTTSIGEEVPVSTEVYQATASDLDYGSDGEVMFSIASGNEAAYFEIDQNNGSVTTVSLLDREAYPDGIDLVLFVTDKADEGATKNSTMALHVDFVDVNDNKPAFNGPIAPQDVSEMATVGHNIVQVQATDADLGQNAEISYSIIEGNSLGYFDIDSETGQVTVRTSLDLDADSQTHSDDLKYTLTIQAQDNGTQPQSNTTNVEITIISENEFTPQFADSSDTVDVSEDTNEQTEIYTALATDGDFGPDGQITYSIITESHAGYFAIDSGSGKVTVSKSLDREAIPGGITLTIQAADQPEIGVTNTATIDVQIAITDVNDEDPVFNGSISAKEVSEEATSGTLITQLQATDQDLGDNAKISYSITSGNSLGFFDINSESGEVTVAKSLDLETATHAQGLSYTLAITATDSGQPPRSASESLGITVTSVNEFSPQFEKADEYITVAHSTPVSEVIYEPQATDQDFGADGELQYTMSSSNNNGYFTIDQSNGNISVATVLDYTAVPDGVNITITATDQAIVGTPKTDSMQLNIEVRYVDNTAPVFSESIPDDVSVRENSTVDTVVVNVPATDTNPGINGEIKYSILSGNELDFFKISEDGGAVTVNQSLDLETKTHAPNARYVLTIQAQDQGTPLLSATKVVNVQVNAVNEFTPSIVNAIAPQVLREDTSVNTPVVQVTGRDQDYGDDGRLTYTLTGGNQEGYFDINQTTGVIFLDKALNYKTTKEYFLTVGVEDNAPVGDRRSVETPVNITVSFTPDNTSSDPEVLTELELTFGDADYDAVVLGNEANFIVEIKILLSQKYPNAIFLHITVRKGSIIVNFEMITSQSQQTAVLNQISSDVNSPGGLQLEINGTTITSNDLKRNGTTYTAPGNNDDDSSTVLPVVIGSVAGGLLLIGVVVATILTCYSSYKSERRKQAGMFSNTGYLPEQEHPPPSYRSGSRVPSMYSRRPPSHARRSAEPSVAGAIPKQTRGSNHDILRPSTATSQSRSAFRGISPTSSKPPSNIGSYYEPSTRAQVPGKPGSIASQNPYTSVSMPSSPARHTSNYDSRASSSSGYEKLNSQRGAGYESLAGSYDKKPSIAGSSKLNPVFDESLSTAVSIQSGSKYGSVQHRKFFVNLVTPNTGYMFQRLGDVRVNIQGSLTELRGILDAKLGNTTELRNKRYIFVDNDFNNIEGSREDRTPVSSVYMSNVKIKIIG</sequence>
<dbReference type="FunFam" id="2.60.40.60:FF:000039">
    <property type="entry name" value="FAT atypical cadherin 3"/>
    <property type="match status" value="1"/>
</dbReference>
<evidence type="ECO:0000256" key="4">
    <source>
        <dbReference type="ARBA" id="ARBA00022475"/>
    </source>
</evidence>
<keyword evidence="10" id="KW-0130">Cell adhesion</keyword>
<keyword evidence="9" id="KW-0106">Calcium</keyword>
<accession>A0A6S7H415</accession>
<dbReference type="PANTHER" id="PTHR46769">
    <property type="entry name" value="POLYCYSTIC KIDNEY AND HEPATIC DISEASE 1 (AUTOSOMAL RECESSIVE)-LIKE 1"/>
    <property type="match status" value="1"/>
</dbReference>
<dbReference type="EMBL" id="CACRXK020001836">
    <property type="protein sequence ID" value="CAB3991370.1"/>
    <property type="molecule type" value="Genomic_DNA"/>
</dbReference>
<dbReference type="InterPro" id="IPR019316">
    <property type="entry name" value="G8_domain"/>
</dbReference>
<dbReference type="PROSITE" id="PS00232">
    <property type="entry name" value="CADHERIN_1"/>
    <property type="match status" value="3"/>
</dbReference>
<evidence type="ECO:0000256" key="3">
    <source>
        <dbReference type="ARBA" id="ARBA00004316"/>
    </source>
</evidence>
<dbReference type="InterPro" id="IPR013783">
    <property type="entry name" value="Ig-like_fold"/>
</dbReference>
<evidence type="ECO:0000256" key="6">
    <source>
        <dbReference type="ARBA" id="ARBA00022692"/>
    </source>
</evidence>
<keyword evidence="5" id="KW-0245">EGF-like domain</keyword>
<keyword evidence="13" id="KW-1015">Disulfide bond</keyword>
<dbReference type="InterPro" id="IPR008972">
    <property type="entry name" value="Cupredoxin"/>
</dbReference>
<evidence type="ECO:0000256" key="10">
    <source>
        <dbReference type="ARBA" id="ARBA00022889"/>
    </source>
</evidence>
<evidence type="ECO:0000256" key="7">
    <source>
        <dbReference type="ARBA" id="ARBA00022729"/>
    </source>
</evidence>
<dbReference type="PROSITE" id="PS51484">
    <property type="entry name" value="G8"/>
    <property type="match status" value="1"/>
</dbReference>
<dbReference type="SMART" id="SM00429">
    <property type="entry name" value="IPT"/>
    <property type="match status" value="9"/>
</dbReference>
<dbReference type="Pfam" id="PF01833">
    <property type="entry name" value="TIG"/>
    <property type="match status" value="11"/>
</dbReference>
<evidence type="ECO:0000256" key="15">
    <source>
        <dbReference type="ARBA" id="ARBA00023273"/>
    </source>
</evidence>
<keyword evidence="7" id="KW-0732">Signal</keyword>
<dbReference type="OrthoDB" id="5956818at2759"/>
<gene>
    <name evidence="18" type="ORF">PACLA_8A030478</name>
</gene>
<dbReference type="Pfam" id="PF10162">
    <property type="entry name" value="G8"/>
    <property type="match status" value="1"/>
</dbReference>
<dbReference type="SMART" id="SM00710">
    <property type="entry name" value="PbH1"/>
    <property type="match status" value="8"/>
</dbReference>
<dbReference type="InterPro" id="IPR020894">
    <property type="entry name" value="Cadherin_CS"/>
</dbReference>
<evidence type="ECO:0000256" key="1">
    <source>
        <dbReference type="ARBA" id="ARBA00004167"/>
    </source>
</evidence>
<protein>
    <submittedName>
        <fullName evidence="18">Fibrocystin-L-like</fullName>
    </submittedName>
</protein>
<dbReference type="GO" id="GO:0005886">
    <property type="term" value="C:plasma membrane"/>
    <property type="evidence" value="ECO:0007669"/>
    <property type="project" value="UniProtKB-SubCell"/>
</dbReference>
<name>A0A6S7H415_PARCT</name>